<feature type="non-terminal residue" evidence="6">
    <location>
        <position position="90"/>
    </location>
</feature>
<dbReference type="Pfam" id="PF02867">
    <property type="entry name" value="Ribonuc_red_lgC"/>
    <property type="match status" value="1"/>
</dbReference>
<proteinExistence type="predicted"/>
<evidence type="ECO:0000256" key="2">
    <source>
        <dbReference type="ARBA" id="ARBA00022628"/>
    </source>
</evidence>
<evidence type="ECO:0000256" key="3">
    <source>
        <dbReference type="ARBA" id="ARBA00023002"/>
    </source>
</evidence>
<dbReference type="InterPro" id="IPR050862">
    <property type="entry name" value="RdRp_reductase_class-2"/>
</dbReference>
<dbReference type="GO" id="GO:0004748">
    <property type="term" value="F:ribonucleoside-diphosphate reductase activity, thioredoxin disulfide as acceptor"/>
    <property type="evidence" value="ECO:0007669"/>
    <property type="project" value="TreeGrafter"/>
</dbReference>
<dbReference type="GO" id="GO:0031419">
    <property type="term" value="F:cobalamin binding"/>
    <property type="evidence" value="ECO:0007669"/>
    <property type="project" value="UniProtKB-KW"/>
</dbReference>
<comment type="cofactor">
    <cofactor evidence="1">
        <name>adenosylcob(III)alamin</name>
        <dbReference type="ChEBI" id="CHEBI:18408"/>
    </cofactor>
</comment>
<evidence type="ECO:0000313" key="6">
    <source>
        <dbReference type="EMBL" id="GAH91856.1"/>
    </source>
</evidence>
<dbReference type="InterPro" id="IPR000788">
    <property type="entry name" value="RNR_lg_C"/>
</dbReference>
<keyword evidence="3" id="KW-0560">Oxidoreductase</keyword>
<evidence type="ECO:0000256" key="4">
    <source>
        <dbReference type="ARBA" id="ARBA00023285"/>
    </source>
</evidence>
<protein>
    <recommendedName>
        <fullName evidence="5">Ribonucleotide reductase large subunit C-terminal domain-containing protein</fullName>
    </recommendedName>
</protein>
<feature type="non-terminal residue" evidence="6">
    <location>
        <position position="1"/>
    </location>
</feature>
<dbReference type="EMBL" id="BARU01047939">
    <property type="protein sequence ID" value="GAH91856.1"/>
    <property type="molecule type" value="Genomic_DNA"/>
</dbReference>
<dbReference type="SUPFAM" id="SSF51998">
    <property type="entry name" value="PFL-like glycyl radical enzymes"/>
    <property type="match status" value="1"/>
</dbReference>
<dbReference type="PANTHER" id="PTHR43371">
    <property type="entry name" value="VITAMIN B12-DEPENDENT RIBONUCLEOTIDE REDUCTASE"/>
    <property type="match status" value="1"/>
</dbReference>
<keyword evidence="4" id="KW-0170">Cobalt</keyword>
<evidence type="ECO:0000259" key="5">
    <source>
        <dbReference type="Pfam" id="PF02867"/>
    </source>
</evidence>
<gene>
    <name evidence="6" type="ORF">S03H2_71546</name>
</gene>
<accession>X1JAW8</accession>
<feature type="domain" description="Ribonucleotide reductase large subunit C-terminal" evidence="5">
    <location>
        <begin position="4"/>
        <end position="89"/>
    </location>
</feature>
<dbReference type="AlphaFoldDB" id="X1JAW8"/>
<sequence>FYSEELMEKLAQGEHLGDIDGVPEEVKRLFITAHGITPQWHVRMQAAFQQSTDNAVSKTVNFPREATIEDVARVYMLAYDAGLKGITIYR</sequence>
<name>X1JAW8_9ZZZZ</name>
<comment type="caution">
    <text evidence="6">The sequence shown here is derived from an EMBL/GenBank/DDBJ whole genome shotgun (WGS) entry which is preliminary data.</text>
</comment>
<reference evidence="6" key="1">
    <citation type="journal article" date="2014" name="Front. Microbiol.">
        <title>High frequency of phylogenetically diverse reductive dehalogenase-homologous genes in deep subseafloor sedimentary metagenomes.</title>
        <authorList>
            <person name="Kawai M."/>
            <person name="Futagami T."/>
            <person name="Toyoda A."/>
            <person name="Takaki Y."/>
            <person name="Nishi S."/>
            <person name="Hori S."/>
            <person name="Arai W."/>
            <person name="Tsubouchi T."/>
            <person name="Morono Y."/>
            <person name="Uchiyama I."/>
            <person name="Ito T."/>
            <person name="Fujiyama A."/>
            <person name="Inagaki F."/>
            <person name="Takami H."/>
        </authorList>
    </citation>
    <scope>NUCLEOTIDE SEQUENCE</scope>
    <source>
        <strain evidence="6">Expedition CK06-06</strain>
    </source>
</reference>
<organism evidence="6">
    <name type="scientific">marine sediment metagenome</name>
    <dbReference type="NCBI Taxonomy" id="412755"/>
    <lineage>
        <taxon>unclassified sequences</taxon>
        <taxon>metagenomes</taxon>
        <taxon>ecological metagenomes</taxon>
    </lineage>
</organism>
<keyword evidence="2" id="KW-0846">Cobalamin</keyword>
<dbReference type="Gene3D" id="3.20.70.20">
    <property type="match status" value="1"/>
</dbReference>
<evidence type="ECO:0000256" key="1">
    <source>
        <dbReference type="ARBA" id="ARBA00001922"/>
    </source>
</evidence>
<dbReference type="PANTHER" id="PTHR43371:SF1">
    <property type="entry name" value="RIBONUCLEOSIDE-DIPHOSPHATE REDUCTASE"/>
    <property type="match status" value="1"/>
</dbReference>